<proteinExistence type="predicted"/>
<comment type="caution">
    <text evidence="2">The sequence shown here is derived from an EMBL/GenBank/DDBJ whole genome shotgun (WGS) entry which is preliminary data.</text>
</comment>
<dbReference type="SUPFAM" id="SSF49503">
    <property type="entry name" value="Cupredoxins"/>
    <property type="match status" value="1"/>
</dbReference>
<organism evidence="2 3">
    <name type="scientific">Devosia albogilva</name>
    <dbReference type="NCBI Taxonomy" id="429726"/>
    <lineage>
        <taxon>Bacteria</taxon>
        <taxon>Pseudomonadati</taxon>
        <taxon>Pseudomonadota</taxon>
        <taxon>Alphaproteobacteria</taxon>
        <taxon>Hyphomicrobiales</taxon>
        <taxon>Devosiaceae</taxon>
        <taxon>Devosia</taxon>
    </lineage>
</organism>
<protein>
    <submittedName>
        <fullName evidence="2">Amicyanin</fullName>
    </submittedName>
</protein>
<reference evidence="3" key="1">
    <citation type="journal article" date="2019" name="Int. J. Syst. Evol. Microbiol.">
        <title>The Global Catalogue of Microorganisms (GCM) 10K type strain sequencing project: providing services to taxonomists for standard genome sequencing and annotation.</title>
        <authorList>
            <consortium name="The Broad Institute Genomics Platform"/>
            <consortium name="The Broad Institute Genome Sequencing Center for Infectious Disease"/>
            <person name="Wu L."/>
            <person name="Ma J."/>
        </authorList>
    </citation>
    <scope>NUCLEOTIDE SEQUENCE [LARGE SCALE GENOMIC DNA]</scope>
    <source>
        <strain evidence="3">CCM 7427</strain>
    </source>
</reference>
<keyword evidence="1" id="KW-0732">Signal</keyword>
<keyword evidence="3" id="KW-1185">Reference proteome</keyword>
<name>A0ABW5QFU7_9HYPH</name>
<dbReference type="Proteomes" id="UP001597521">
    <property type="component" value="Unassembled WGS sequence"/>
</dbReference>
<sequence length="105" mass="11405">MSSGRLLPALLAGLVLLTSPALAEEYVIVIDAMKFAAPPDGLKENDVIVWRNEDIFRHTATDRGGSFDMDLEPGAEARLTLAAAGTFEVYCRYHPGMTLDLVVEP</sequence>
<feature type="chain" id="PRO_5046676547" evidence="1">
    <location>
        <begin position="24"/>
        <end position="105"/>
    </location>
</feature>
<evidence type="ECO:0000313" key="3">
    <source>
        <dbReference type="Proteomes" id="UP001597521"/>
    </source>
</evidence>
<evidence type="ECO:0000256" key="1">
    <source>
        <dbReference type="SAM" id="SignalP"/>
    </source>
</evidence>
<evidence type="ECO:0000313" key="2">
    <source>
        <dbReference type="EMBL" id="MFD2646505.1"/>
    </source>
</evidence>
<dbReference type="RefSeq" id="WP_386831178.1">
    <property type="nucleotide sequence ID" value="NZ_JBHUNP010000001.1"/>
</dbReference>
<feature type="signal peptide" evidence="1">
    <location>
        <begin position="1"/>
        <end position="23"/>
    </location>
</feature>
<dbReference type="Gene3D" id="2.60.40.420">
    <property type="entry name" value="Cupredoxins - blue copper proteins"/>
    <property type="match status" value="1"/>
</dbReference>
<dbReference type="InterPro" id="IPR008972">
    <property type="entry name" value="Cupredoxin"/>
</dbReference>
<dbReference type="EMBL" id="JBHUNP010000001">
    <property type="protein sequence ID" value="MFD2646505.1"/>
    <property type="molecule type" value="Genomic_DNA"/>
</dbReference>
<accession>A0ABW5QFU7</accession>
<gene>
    <name evidence="2" type="ORF">ACFSX5_01710</name>
</gene>